<keyword evidence="3" id="KW-1185">Reference proteome</keyword>
<evidence type="ECO:0000313" key="3">
    <source>
        <dbReference type="Proteomes" id="UP000529783"/>
    </source>
</evidence>
<accession>A0A7Y9EG61</accession>
<comment type="caution">
    <text evidence="2">The sequence shown here is derived from an EMBL/GenBank/DDBJ whole genome shotgun (WGS) entry which is preliminary data.</text>
</comment>
<feature type="transmembrane region" description="Helical" evidence="1">
    <location>
        <begin position="50"/>
        <end position="70"/>
    </location>
</feature>
<sequence>MRVVPATPGARYDPGPRVLAALGLAFGGVPIALPAWMIETAPRAVEAASVLWVAVFDLSVGLEALAGGVVDDLIVSFRWFGGRLGGVGGEGGDRHLRRHV</sequence>
<protein>
    <submittedName>
        <fullName evidence="2">Putative MFS family arabinose efflux permease</fullName>
    </submittedName>
</protein>
<dbReference type="AlphaFoldDB" id="A0A7Y9EG61"/>
<reference evidence="2 3" key="1">
    <citation type="submission" date="2020-07" db="EMBL/GenBank/DDBJ databases">
        <title>Sequencing the genomes of 1000 actinobacteria strains.</title>
        <authorList>
            <person name="Klenk H.-P."/>
        </authorList>
    </citation>
    <scope>NUCLEOTIDE SEQUENCE [LARGE SCALE GENOMIC DNA]</scope>
    <source>
        <strain evidence="2 3">DSM 40398</strain>
    </source>
</reference>
<gene>
    <name evidence="2" type="ORF">BJY14_003141</name>
</gene>
<dbReference type="RefSeq" id="WP_179844281.1">
    <property type="nucleotide sequence ID" value="NZ_JACCBA010000001.1"/>
</dbReference>
<feature type="transmembrane region" description="Helical" evidence="1">
    <location>
        <begin position="18"/>
        <end position="38"/>
    </location>
</feature>
<keyword evidence="1" id="KW-0812">Transmembrane</keyword>
<proteinExistence type="predicted"/>
<keyword evidence="1" id="KW-1133">Transmembrane helix</keyword>
<dbReference type="EMBL" id="JACCBA010000001">
    <property type="protein sequence ID" value="NYD47158.1"/>
    <property type="molecule type" value="Genomic_DNA"/>
</dbReference>
<name>A0A7Y9EG61_9ACTN</name>
<organism evidence="2 3">
    <name type="scientific">Actinomadura luteofluorescens</name>
    <dbReference type="NCBI Taxonomy" id="46163"/>
    <lineage>
        <taxon>Bacteria</taxon>
        <taxon>Bacillati</taxon>
        <taxon>Actinomycetota</taxon>
        <taxon>Actinomycetes</taxon>
        <taxon>Streptosporangiales</taxon>
        <taxon>Thermomonosporaceae</taxon>
        <taxon>Actinomadura</taxon>
    </lineage>
</organism>
<evidence type="ECO:0000256" key="1">
    <source>
        <dbReference type="SAM" id="Phobius"/>
    </source>
</evidence>
<evidence type="ECO:0000313" key="2">
    <source>
        <dbReference type="EMBL" id="NYD47158.1"/>
    </source>
</evidence>
<dbReference type="Proteomes" id="UP000529783">
    <property type="component" value="Unassembled WGS sequence"/>
</dbReference>
<keyword evidence="1" id="KW-0472">Membrane</keyword>